<evidence type="ECO:0000313" key="6">
    <source>
        <dbReference type="EMBL" id="MBD1434406.1"/>
    </source>
</evidence>
<evidence type="ECO:0000256" key="3">
    <source>
        <dbReference type="SAM" id="SignalP"/>
    </source>
</evidence>
<protein>
    <submittedName>
        <fullName evidence="6">TonB-dependent receptor plug domain-containing protein</fullName>
    </submittedName>
</protein>
<dbReference type="Gene3D" id="2.60.40.1930">
    <property type="match status" value="1"/>
</dbReference>
<feature type="domain" description="Alpha-2-macroglobulin bait region" evidence="4">
    <location>
        <begin position="911"/>
        <end position="1051"/>
    </location>
</feature>
<keyword evidence="6" id="KW-0675">Receptor</keyword>
<name>A0ABR7YT54_9SPHI</name>
<dbReference type="InterPro" id="IPR011625">
    <property type="entry name" value="A2M_N_BRD"/>
</dbReference>
<dbReference type="Pfam" id="PF00207">
    <property type="entry name" value="A2M"/>
    <property type="match status" value="1"/>
</dbReference>
<gene>
    <name evidence="6" type="ORF">H8B06_16355</name>
</gene>
<sequence>MKRYIWLLICLFPLLSLAQGPVKDTATADTWREVHRLIDIKNYAQTLPLLRQIKATAKHNKNSGEWIRAVLAENLSLRINNTDDSTFVLVKNHLEKHIKAANQVEQAILQSFYAQYLHNNLHRYLSESSDPFLSQNHTGKNKIIDSLFTLSLAPKELLIQESIDDWKGMFAEQKNLTLTPTLFHFLAHYYLNFLQNTNNEQDEKVASLTQELKRLNKAGKYNDATAYLMSYRLSIQQWNIKTELPKFLAIIDKQESNYNAYLLYQIASAQQFQNPTEALKHLNRALTHYPQSPWIKEVKNLSNNIKKTDIILNHDKFAPAQLYTPIKINARNADTLYIRVYNTTNRPERYKNYEVKYDSLTFNVNLDATLVYEDTVILKKIDDYKAHKTIYKLNPLHYGNYTILLANNSKFQDDGLYLEVVESTIIITDQFISATIAEENDKQEWYKTLLINRKTGIPYEKKKVQFYETSTHTDPELIQTFRTNDKGEFTYKTNYAKDRYDLYDYVLFLPDENQFIDLGELNNITSHVYRKNRNVRENNTVIQTMTDRAIYRPGQTIYFKSILYNDHSLLGSTLEKQEIQLFLHDANNQKIDSLTLVTNGFGSVNGLFQLPSKTLTGSFRIVAFHDNKQINTQRIRVEEYKRPTFKASFETNKETYMRQDTAFFTGLAETLSGVPLVDATVHYQVNFYHTTQRKTVTFADTTITVDDKGQFRIAVPLMDSIFTGLTDFTLQYSAEVVNQTGEMQAASGNYRFATKPWNIQIRTENRIEEKKWKEIHIHTVNQNGQPLKFSGKVDIYKYDMEPKIALTDENIGFFQDVEYHTLSPEAYQKYFPNYFDPSLLYRGKDAPKTRVASYDFDTRDTSLVRLDSNLFTSGHYWIEAHTIQEGNNIRSSTNVSLYKTNTRKVTATEFLVYELDKAQYNIGDKVTITFETDVLHAEKLFLFEAHGVKKAETRLLDWKKGKAQHSFILKKEHISPNLFFNALLVVDNKAAIASVSIPIQRGDKSLSIKTSTFRDKITPGQSEKWRFTVTQNDQAAQAEVLATMYDAALDMFASNTFPAALPLNYPYYGQLNFQYLLREFQQKQQSLDMFNKQQWYAAQGNDISVVYSYGILSAYPYFLSTEGVLNEVVVTGYGQPRRIDITGAVAGLQSRSVAGEADNIMIRGQATSEGQRDPLFVVDGEIMDGFDSSTLDPSIIASLEVLKDASATALYGSRGANGVILITTKDGQKKQAQLDAVQARSNLDETAFFYPELYTDSEGNVSFEFDSPEALSRWKLLLFAHGKNLEAGSATFFTQTQKQLMVRPNLPRYFREGDQITLKAQIQNISKNKLSGNARIEIINPQNNQHITPAFLGENSTKAFNVAAENNSIVEWQLKVPAGYPTVQIKIIAATAEFSDGEQHELPILPNKVLISDTEKIILKPDEQQEYQIHSAGKENLQAKVQVQTNPILEILSALDYLKNYPYECTEQTTSKWFALQMARYIQKNYPAISNYFARLDQENIKGRLAENSSLSELMMEEMPWLRDIQGEETKRKAIAQLFGSDIQTDINDLEKKISQSQLNDGAFPWFEGGKSNTAISIRILEITGKVLQLDHTLMSNTMRQSMQKLVTSLDKDSTLFDSKRHTMQVLDYLYARHYWNGYYKLDEAVLKKLSNDLLASPEVTAQNTAGIAAKAWVINQILGEAKQSEEIKNRITQEVILDKEKGMYWESNQKRFNAISLHSYMVEAYKLHDPSKLYEITQWIYYNKQANHWRSTWVTVDAIYALLLANDPQDFSLNNSVKIWVDQKEVSIQNVVLGQSTKDFKADELSSNRTVSIQNNNNRRIYGSVVHQYFAPAEEVRSSTNAIAVQKQYYVERQGKWVEADVFKLGEKIKVKITVINDRPLEYVHLKDARPSGVEPVYRPSGYQWWQGYYFSLKDASTNYFFDYLPKGKQEFEYEVKTNNIGVFQSGITTVECMYDPAVRARSNSVKITVTE</sequence>
<dbReference type="NCBIfam" id="TIGR04057">
    <property type="entry name" value="SusC_RagA_signa"/>
    <property type="match status" value="1"/>
</dbReference>
<dbReference type="Proteomes" id="UP000602759">
    <property type="component" value="Unassembled WGS sequence"/>
</dbReference>
<dbReference type="Pfam" id="PF01835">
    <property type="entry name" value="MG2"/>
    <property type="match status" value="1"/>
</dbReference>
<dbReference type="Gene3D" id="1.50.10.20">
    <property type="match status" value="1"/>
</dbReference>
<evidence type="ECO:0000256" key="1">
    <source>
        <dbReference type="ARBA" id="ARBA00010556"/>
    </source>
</evidence>
<accession>A0ABR7YT54</accession>
<reference evidence="6 7" key="1">
    <citation type="submission" date="2020-08" db="EMBL/GenBank/DDBJ databases">
        <title>Sphingobacterium sp. DN00404 isolated from aquaculture water.</title>
        <authorList>
            <person name="Zhang M."/>
        </authorList>
    </citation>
    <scope>NUCLEOTIDE SEQUENCE [LARGE SCALE GENOMIC DNA]</scope>
    <source>
        <strain evidence="6 7">DN00404</strain>
    </source>
</reference>
<dbReference type="InterPro" id="IPR051802">
    <property type="entry name" value="YfhM-like"/>
</dbReference>
<keyword evidence="7" id="KW-1185">Reference proteome</keyword>
<feature type="signal peptide" evidence="3">
    <location>
        <begin position="1"/>
        <end position="18"/>
    </location>
</feature>
<comment type="similarity">
    <text evidence="1">Belongs to the protease inhibitor I39 (alpha-2-macroglobulin) family. Bacterial alpha-2-macroglobulin subfamily.</text>
</comment>
<dbReference type="InterPro" id="IPR041246">
    <property type="entry name" value="Bact_MG10"/>
</dbReference>
<dbReference type="SMART" id="SM01359">
    <property type="entry name" value="A2M_N_2"/>
    <property type="match status" value="1"/>
</dbReference>
<dbReference type="InterPro" id="IPR002890">
    <property type="entry name" value="MG2"/>
</dbReference>
<dbReference type="InterPro" id="IPR001599">
    <property type="entry name" value="Macroglobln_a2"/>
</dbReference>
<feature type="domain" description="Alpha-2-macroglobulin" evidence="5">
    <location>
        <begin position="1246"/>
        <end position="1336"/>
    </location>
</feature>
<dbReference type="EMBL" id="JACOIK010000012">
    <property type="protein sequence ID" value="MBD1434406.1"/>
    <property type="molecule type" value="Genomic_DNA"/>
</dbReference>
<dbReference type="RefSeq" id="WP_190995289.1">
    <property type="nucleotide sequence ID" value="NZ_JACOIK010000012.1"/>
</dbReference>
<keyword evidence="2" id="KW-0175">Coiled coil</keyword>
<dbReference type="Pfam" id="PF17973">
    <property type="entry name" value="bMG10"/>
    <property type="match status" value="1"/>
</dbReference>
<comment type="caution">
    <text evidence="6">The sequence shown here is derived from an EMBL/GenBank/DDBJ whole genome shotgun (WGS) entry which is preliminary data.</text>
</comment>
<evidence type="ECO:0000259" key="4">
    <source>
        <dbReference type="SMART" id="SM01359"/>
    </source>
</evidence>
<dbReference type="SUPFAM" id="SSF56935">
    <property type="entry name" value="Porins"/>
    <property type="match status" value="1"/>
</dbReference>
<keyword evidence="3" id="KW-0732">Signal</keyword>
<organism evidence="6 7">
    <name type="scientific">Sphingobacterium micropteri</name>
    <dbReference type="NCBI Taxonomy" id="2763501"/>
    <lineage>
        <taxon>Bacteria</taxon>
        <taxon>Pseudomonadati</taxon>
        <taxon>Bacteroidota</taxon>
        <taxon>Sphingobacteriia</taxon>
        <taxon>Sphingobacteriales</taxon>
        <taxon>Sphingobacteriaceae</taxon>
        <taxon>Sphingobacterium</taxon>
    </lineage>
</organism>
<dbReference type="SMART" id="SM01360">
    <property type="entry name" value="A2M"/>
    <property type="match status" value="1"/>
</dbReference>
<feature type="coiled-coil region" evidence="2">
    <location>
        <begin position="191"/>
        <end position="218"/>
    </location>
</feature>
<evidence type="ECO:0000259" key="5">
    <source>
        <dbReference type="SMART" id="SM01360"/>
    </source>
</evidence>
<dbReference type="InterPro" id="IPR037066">
    <property type="entry name" value="Plug_dom_sf"/>
</dbReference>
<dbReference type="PANTHER" id="PTHR40094">
    <property type="entry name" value="ALPHA-2-MACROGLOBULIN HOMOLOG"/>
    <property type="match status" value="1"/>
</dbReference>
<dbReference type="Gene3D" id="2.170.130.10">
    <property type="entry name" value="TonB-dependent receptor, plug domain"/>
    <property type="match status" value="1"/>
</dbReference>
<feature type="chain" id="PRO_5045164702" evidence="3">
    <location>
        <begin position="19"/>
        <end position="1973"/>
    </location>
</feature>
<dbReference type="Pfam" id="PF07715">
    <property type="entry name" value="Plug"/>
    <property type="match status" value="1"/>
</dbReference>
<dbReference type="InterPro" id="IPR023997">
    <property type="entry name" value="TonB-dep_OMP_SusC/RagA_CS"/>
</dbReference>
<proteinExistence type="inferred from homology"/>
<dbReference type="InterPro" id="IPR012910">
    <property type="entry name" value="Plug_dom"/>
</dbReference>
<dbReference type="PANTHER" id="PTHR40094:SF1">
    <property type="entry name" value="UBIQUITIN DOMAIN-CONTAINING PROTEIN"/>
    <property type="match status" value="1"/>
</dbReference>
<evidence type="ECO:0000256" key="2">
    <source>
        <dbReference type="SAM" id="Coils"/>
    </source>
</evidence>
<evidence type="ECO:0000313" key="7">
    <source>
        <dbReference type="Proteomes" id="UP000602759"/>
    </source>
</evidence>